<dbReference type="Proteomes" id="UP000275267">
    <property type="component" value="Unassembled WGS sequence"/>
</dbReference>
<gene>
    <name evidence="2" type="ORF">C2845_PM09G01970</name>
</gene>
<evidence type="ECO:0000313" key="3">
    <source>
        <dbReference type="Proteomes" id="UP000275267"/>
    </source>
</evidence>
<keyword evidence="3" id="KW-1185">Reference proteome</keyword>
<feature type="compositionally biased region" description="Basic residues" evidence="1">
    <location>
        <begin position="1"/>
        <end position="17"/>
    </location>
</feature>
<evidence type="ECO:0000313" key="2">
    <source>
        <dbReference type="EMBL" id="RLN11660.1"/>
    </source>
</evidence>
<evidence type="ECO:0000256" key="1">
    <source>
        <dbReference type="SAM" id="MobiDB-lite"/>
    </source>
</evidence>
<proteinExistence type="predicted"/>
<dbReference type="AlphaFoldDB" id="A0A3L6RY40"/>
<organism evidence="2 3">
    <name type="scientific">Panicum miliaceum</name>
    <name type="common">Proso millet</name>
    <name type="synonym">Broomcorn millet</name>
    <dbReference type="NCBI Taxonomy" id="4540"/>
    <lineage>
        <taxon>Eukaryota</taxon>
        <taxon>Viridiplantae</taxon>
        <taxon>Streptophyta</taxon>
        <taxon>Embryophyta</taxon>
        <taxon>Tracheophyta</taxon>
        <taxon>Spermatophyta</taxon>
        <taxon>Magnoliopsida</taxon>
        <taxon>Liliopsida</taxon>
        <taxon>Poales</taxon>
        <taxon>Poaceae</taxon>
        <taxon>PACMAD clade</taxon>
        <taxon>Panicoideae</taxon>
        <taxon>Panicodae</taxon>
        <taxon>Paniceae</taxon>
        <taxon>Panicinae</taxon>
        <taxon>Panicum</taxon>
        <taxon>Panicum sect. Panicum</taxon>
    </lineage>
</organism>
<comment type="caution">
    <text evidence="2">The sequence shown here is derived from an EMBL/GenBank/DDBJ whole genome shotgun (WGS) entry which is preliminary data.</text>
</comment>
<accession>A0A3L6RY40</accession>
<name>A0A3L6RY40_PANMI</name>
<feature type="region of interest" description="Disordered" evidence="1">
    <location>
        <begin position="1"/>
        <end position="98"/>
    </location>
</feature>
<feature type="compositionally biased region" description="Low complexity" evidence="1">
    <location>
        <begin position="50"/>
        <end position="76"/>
    </location>
</feature>
<dbReference type="EMBL" id="PQIB02000006">
    <property type="protein sequence ID" value="RLN11660.1"/>
    <property type="molecule type" value="Genomic_DNA"/>
</dbReference>
<sequence length="130" mass="13586">MRSTTRRRRRPASRRTCRGATSRCTWASGGGGSWCPSRCWTGPSSGPCCGAPRRSSGSPAPGPAASSCSPARRSPSAPSPPPSPAAAPGERRHPPPAAAACTVRGNACGYSFDSLIWPARQAIPRRRRSM</sequence>
<protein>
    <submittedName>
        <fullName evidence="2">Uncharacterized protein</fullName>
    </submittedName>
</protein>
<reference evidence="3" key="1">
    <citation type="journal article" date="2019" name="Nat. Commun.">
        <title>The genome of broomcorn millet.</title>
        <authorList>
            <person name="Zou C."/>
            <person name="Miki D."/>
            <person name="Li D."/>
            <person name="Tang Q."/>
            <person name="Xiao L."/>
            <person name="Rajput S."/>
            <person name="Deng P."/>
            <person name="Jia W."/>
            <person name="Huang R."/>
            <person name="Zhang M."/>
            <person name="Sun Y."/>
            <person name="Hu J."/>
            <person name="Fu X."/>
            <person name="Schnable P.S."/>
            <person name="Li F."/>
            <person name="Zhang H."/>
            <person name="Feng B."/>
            <person name="Zhu X."/>
            <person name="Liu R."/>
            <person name="Schnable J.C."/>
            <person name="Zhu J.-K."/>
            <person name="Zhang H."/>
        </authorList>
    </citation>
    <scope>NUCLEOTIDE SEQUENCE [LARGE SCALE GENOMIC DNA]</scope>
</reference>